<evidence type="ECO:0000259" key="1">
    <source>
        <dbReference type="Pfam" id="PF21601"/>
    </source>
</evidence>
<reference evidence="2" key="1">
    <citation type="submission" date="2023-07" db="EMBL/GenBank/DDBJ databases">
        <authorList>
            <person name="Kim M.K."/>
        </authorList>
    </citation>
    <scope>NUCLEOTIDE SEQUENCE</scope>
    <source>
        <strain evidence="2">M29</strain>
    </source>
</reference>
<protein>
    <recommendedName>
        <fullName evidence="1">Gliding motility-associated protein GldM first immunoglobulin-like domain-containing protein</fullName>
    </recommendedName>
</protein>
<gene>
    <name evidence="2" type="ORF">Q5H92_23135</name>
</gene>
<sequence>MTRINFWLLVVGLISACSGYSWIEQQAQQSRLTDQVLTLQRVLETENAKAAVYLEGTLKGIEASVIKNQKQPQEVAILRTCQTLQVRTAVLLDTLHHLRILALSQAGITPTFRFQSSSHAIDLLNQPFRVRTSTNLALKQQFAAYQAALPALFKDSLRVNLSQFNGKPIIISLSAIAQAESNLLKAEQKTLRHFSHRVGARNTATNLMAVATAESNVVQLGATYRARLFLVKQFPLPRGNFYMKCNNHPVQVNRQGIGKVRFRVPVRVGPASWRGSIRFNANGRDTTFQISVPYRVVRR</sequence>
<evidence type="ECO:0000313" key="2">
    <source>
        <dbReference type="EMBL" id="MDO7849277.1"/>
    </source>
</evidence>
<keyword evidence="3" id="KW-1185">Reference proteome</keyword>
<name>A0ABT9AKC5_9BACT</name>
<dbReference type="Proteomes" id="UP001167796">
    <property type="component" value="Unassembled WGS sequence"/>
</dbReference>
<evidence type="ECO:0000313" key="3">
    <source>
        <dbReference type="Proteomes" id="UP001167796"/>
    </source>
</evidence>
<dbReference type="InterPro" id="IPR048405">
    <property type="entry name" value="GldM_Ig-like-1"/>
</dbReference>
<proteinExistence type="predicted"/>
<dbReference type="RefSeq" id="WP_305013945.1">
    <property type="nucleotide sequence ID" value="NZ_JAUQSX010000015.1"/>
</dbReference>
<dbReference type="Pfam" id="PF21601">
    <property type="entry name" value="GldM_2nd"/>
    <property type="match status" value="1"/>
</dbReference>
<organism evidence="2 3">
    <name type="scientific">Hymenobacter mellowenesis</name>
    <dbReference type="NCBI Taxonomy" id="3063995"/>
    <lineage>
        <taxon>Bacteria</taxon>
        <taxon>Pseudomonadati</taxon>
        <taxon>Bacteroidota</taxon>
        <taxon>Cytophagia</taxon>
        <taxon>Cytophagales</taxon>
        <taxon>Hymenobacteraceae</taxon>
        <taxon>Hymenobacter</taxon>
    </lineage>
</organism>
<comment type="caution">
    <text evidence="2">The sequence shown here is derived from an EMBL/GenBank/DDBJ whole genome shotgun (WGS) entry which is preliminary data.</text>
</comment>
<accession>A0ABT9AKC5</accession>
<dbReference type="EMBL" id="JAUQSX010000015">
    <property type="protein sequence ID" value="MDO7849277.1"/>
    <property type="molecule type" value="Genomic_DNA"/>
</dbReference>
<dbReference type="PROSITE" id="PS51257">
    <property type="entry name" value="PROKAR_LIPOPROTEIN"/>
    <property type="match status" value="1"/>
</dbReference>
<feature type="domain" description="Gliding motility-associated protein GldM first immunoglobulin-like" evidence="1">
    <location>
        <begin position="204"/>
        <end position="297"/>
    </location>
</feature>